<evidence type="ECO:0000256" key="3">
    <source>
        <dbReference type="ARBA" id="ARBA00022884"/>
    </source>
</evidence>
<sequence length="116" mass="13042">MDRFKQKRFKKTIRHTRVRARVSGDANRPRLAVFRSDKHIYAQIIDDVDGKTLVSASDMDIKSGKKAEKAAEVGQRVAQLAKKRGITAVRFDRGGFKYHGRVKALAEGAREGGLQF</sequence>
<dbReference type="SUPFAM" id="SSF53137">
    <property type="entry name" value="Translational machinery components"/>
    <property type="match status" value="1"/>
</dbReference>
<evidence type="ECO:0000313" key="9">
    <source>
        <dbReference type="Proteomes" id="UP000176786"/>
    </source>
</evidence>
<keyword evidence="3 7" id="KW-0694">RNA-binding</keyword>
<protein>
    <recommendedName>
        <fullName evidence="6 7">Large ribosomal subunit protein uL18</fullName>
    </recommendedName>
</protein>
<comment type="caution">
    <text evidence="8">The sequence shown here is derived from an EMBL/GenBank/DDBJ whole genome shotgun (WGS) entry which is preliminary data.</text>
</comment>
<dbReference type="Gene3D" id="3.30.420.100">
    <property type="match status" value="1"/>
</dbReference>
<name>A0A1F5P632_9BACT</name>
<evidence type="ECO:0000256" key="6">
    <source>
        <dbReference type="ARBA" id="ARBA00035197"/>
    </source>
</evidence>
<organism evidence="8 9">
    <name type="scientific">Candidatus Doudnabacteria bacterium RIFCSPHIGHO2_02_FULL_46_11</name>
    <dbReference type="NCBI Taxonomy" id="1817832"/>
    <lineage>
        <taxon>Bacteria</taxon>
        <taxon>Candidatus Doudnaibacteriota</taxon>
    </lineage>
</organism>
<evidence type="ECO:0000256" key="4">
    <source>
        <dbReference type="ARBA" id="ARBA00022980"/>
    </source>
</evidence>
<dbReference type="GO" id="GO:0006412">
    <property type="term" value="P:translation"/>
    <property type="evidence" value="ECO:0007669"/>
    <property type="project" value="UniProtKB-UniRule"/>
</dbReference>
<dbReference type="InterPro" id="IPR004389">
    <property type="entry name" value="Ribosomal_uL18_bac-type"/>
</dbReference>
<keyword evidence="5 7" id="KW-0687">Ribonucleoprotein</keyword>
<evidence type="ECO:0000256" key="5">
    <source>
        <dbReference type="ARBA" id="ARBA00023274"/>
    </source>
</evidence>
<proteinExistence type="inferred from homology"/>
<dbReference type="GO" id="GO:0005737">
    <property type="term" value="C:cytoplasm"/>
    <property type="evidence" value="ECO:0007669"/>
    <property type="project" value="UniProtKB-ARBA"/>
</dbReference>
<comment type="function">
    <text evidence="7">This is one of the proteins that bind and probably mediate the attachment of the 5S RNA into the large ribosomal subunit, where it forms part of the central protuberance.</text>
</comment>
<dbReference type="Pfam" id="PF00861">
    <property type="entry name" value="Ribosomal_L18p"/>
    <property type="match status" value="1"/>
</dbReference>
<dbReference type="FunFam" id="3.30.420.100:FF:000001">
    <property type="entry name" value="50S ribosomal protein L18"/>
    <property type="match status" value="1"/>
</dbReference>
<dbReference type="GO" id="GO:0005840">
    <property type="term" value="C:ribosome"/>
    <property type="evidence" value="ECO:0007669"/>
    <property type="project" value="UniProtKB-KW"/>
</dbReference>
<dbReference type="GO" id="GO:1990904">
    <property type="term" value="C:ribonucleoprotein complex"/>
    <property type="evidence" value="ECO:0007669"/>
    <property type="project" value="UniProtKB-KW"/>
</dbReference>
<evidence type="ECO:0000256" key="1">
    <source>
        <dbReference type="ARBA" id="ARBA00007116"/>
    </source>
</evidence>
<gene>
    <name evidence="7" type="primary">rplR</name>
    <name evidence="8" type="ORF">A3J48_02915</name>
</gene>
<evidence type="ECO:0000313" key="8">
    <source>
        <dbReference type="EMBL" id="OGE85100.1"/>
    </source>
</evidence>
<accession>A0A1F5P632</accession>
<keyword evidence="2 7" id="KW-0699">rRNA-binding</keyword>
<dbReference type="HAMAP" id="MF_01337_B">
    <property type="entry name" value="Ribosomal_uL18_B"/>
    <property type="match status" value="1"/>
</dbReference>
<keyword evidence="4 7" id="KW-0689">Ribosomal protein</keyword>
<dbReference type="PANTHER" id="PTHR12899:SF3">
    <property type="entry name" value="LARGE RIBOSOMAL SUBUNIT PROTEIN UL18M"/>
    <property type="match status" value="1"/>
</dbReference>
<dbReference type="Proteomes" id="UP000176786">
    <property type="component" value="Unassembled WGS sequence"/>
</dbReference>
<dbReference type="PANTHER" id="PTHR12899">
    <property type="entry name" value="39S RIBOSOMAL PROTEIN L18, MITOCHONDRIAL"/>
    <property type="match status" value="1"/>
</dbReference>
<dbReference type="STRING" id="1817832.A3J48_02915"/>
<dbReference type="GO" id="GO:0008097">
    <property type="term" value="F:5S rRNA binding"/>
    <property type="evidence" value="ECO:0007669"/>
    <property type="project" value="TreeGrafter"/>
</dbReference>
<dbReference type="InterPro" id="IPR057268">
    <property type="entry name" value="Ribosomal_L18"/>
</dbReference>
<comment type="subunit">
    <text evidence="7">Part of the 50S ribosomal subunit; part of the 5S rRNA/L5/L18/L25 subcomplex. Contacts the 5S and 23S rRNAs.</text>
</comment>
<dbReference type="AlphaFoldDB" id="A0A1F5P632"/>
<evidence type="ECO:0000256" key="7">
    <source>
        <dbReference type="HAMAP-Rule" id="MF_01337"/>
    </source>
</evidence>
<dbReference type="InterPro" id="IPR005484">
    <property type="entry name" value="Ribosomal_uL18_bac/plant/anim"/>
</dbReference>
<dbReference type="GO" id="GO:0003735">
    <property type="term" value="F:structural constituent of ribosome"/>
    <property type="evidence" value="ECO:0007669"/>
    <property type="project" value="InterPro"/>
</dbReference>
<dbReference type="NCBIfam" id="TIGR00060">
    <property type="entry name" value="L18_bact"/>
    <property type="match status" value="1"/>
</dbReference>
<reference evidence="8 9" key="1">
    <citation type="journal article" date="2016" name="Nat. Commun.">
        <title>Thousands of microbial genomes shed light on interconnected biogeochemical processes in an aquifer system.</title>
        <authorList>
            <person name="Anantharaman K."/>
            <person name="Brown C.T."/>
            <person name="Hug L.A."/>
            <person name="Sharon I."/>
            <person name="Castelle C.J."/>
            <person name="Probst A.J."/>
            <person name="Thomas B.C."/>
            <person name="Singh A."/>
            <person name="Wilkins M.J."/>
            <person name="Karaoz U."/>
            <person name="Brodie E.L."/>
            <person name="Williams K.H."/>
            <person name="Hubbard S.S."/>
            <person name="Banfield J.F."/>
        </authorList>
    </citation>
    <scope>NUCLEOTIDE SEQUENCE [LARGE SCALE GENOMIC DNA]</scope>
</reference>
<comment type="similarity">
    <text evidence="1 7">Belongs to the universal ribosomal protein uL18 family.</text>
</comment>
<dbReference type="EMBL" id="MFES01000027">
    <property type="protein sequence ID" value="OGE85100.1"/>
    <property type="molecule type" value="Genomic_DNA"/>
</dbReference>
<evidence type="ECO:0000256" key="2">
    <source>
        <dbReference type="ARBA" id="ARBA00022730"/>
    </source>
</evidence>
<dbReference type="CDD" id="cd00432">
    <property type="entry name" value="Ribosomal_L18_L5e"/>
    <property type="match status" value="1"/>
</dbReference>